<protein>
    <recommendedName>
        <fullName evidence="3">37-kD nucleoid-associated bacterial protein</fullName>
    </recommendedName>
</protein>
<dbReference type="OrthoDB" id="2034141at2"/>
<evidence type="ECO:0008006" key="3">
    <source>
        <dbReference type="Google" id="ProtNLM"/>
    </source>
</evidence>
<gene>
    <name evidence="1" type="ORF">EUBIFOR_00096</name>
</gene>
<accession>B7C7E9</accession>
<dbReference type="RefSeq" id="WP_003863913.1">
    <property type="nucleotide sequence ID" value="NZ_DS996839.1"/>
</dbReference>
<dbReference type="eggNOG" id="ENOG5030NDB">
    <property type="taxonomic scope" value="Bacteria"/>
</dbReference>
<organism evidence="1 2">
    <name type="scientific">Holdemanella biformis DSM 3989</name>
    <dbReference type="NCBI Taxonomy" id="518637"/>
    <lineage>
        <taxon>Bacteria</taxon>
        <taxon>Bacillati</taxon>
        <taxon>Bacillota</taxon>
        <taxon>Erysipelotrichia</taxon>
        <taxon>Erysipelotrichales</taxon>
        <taxon>Erysipelotrichaceae</taxon>
        <taxon>Holdemanella</taxon>
    </lineage>
</organism>
<evidence type="ECO:0000313" key="1">
    <source>
        <dbReference type="EMBL" id="EEC91306.1"/>
    </source>
</evidence>
<dbReference type="HOGENOM" id="CLU_068255_0_0_9"/>
<reference evidence="1 2" key="1">
    <citation type="submission" date="2008-10" db="EMBL/GenBank/DDBJ databases">
        <authorList>
            <person name="Fulton L."/>
            <person name="Clifton S."/>
            <person name="Fulton B."/>
            <person name="Xu J."/>
            <person name="Minx P."/>
            <person name="Pepin K.H."/>
            <person name="Johnson M."/>
            <person name="Bhonagiri V."/>
            <person name="Nash W.E."/>
            <person name="Mardis E.R."/>
            <person name="Wilson R.K."/>
        </authorList>
    </citation>
    <scope>NUCLEOTIDE SEQUENCE [LARGE SCALE GENOMIC DNA]</scope>
    <source>
        <strain evidence="1 2">DSM 3989</strain>
    </source>
</reference>
<dbReference type="EMBL" id="ABYT01000010">
    <property type="protein sequence ID" value="EEC91306.1"/>
    <property type="molecule type" value="Genomic_DNA"/>
</dbReference>
<dbReference type="AlphaFoldDB" id="B7C7E9"/>
<name>B7C7E9_9FIRM</name>
<keyword evidence="2" id="KW-1185">Reference proteome</keyword>
<proteinExistence type="predicted"/>
<evidence type="ECO:0000313" key="2">
    <source>
        <dbReference type="Proteomes" id="UP000004315"/>
    </source>
</evidence>
<comment type="caution">
    <text evidence="1">The sequence shown here is derived from an EMBL/GenBank/DDBJ whole genome shotgun (WGS) entry which is preliminary data.</text>
</comment>
<reference evidence="1 2" key="2">
    <citation type="submission" date="2008-11" db="EMBL/GenBank/DDBJ databases">
        <title>Draft genome sequence of Eubacterium biforme (DSM 3989).</title>
        <authorList>
            <person name="Sudarsanam P."/>
            <person name="Ley R."/>
            <person name="Guruge J."/>
            <person name="Turnbaugh P.J."/>
            <person name="Mahowald M."/>
            <person name="Liep D."/>
            <person name="Gordon J."/>
        </authorList>
    </citation>
    <scope>NUCLEOTIDE SEQUENCE [LARGE SCALE GENOMIC DNA]</scope>
    <source>
        <strain evidence="1 2">DSM 3989</strain>
    </source>
</reference>
<sequence length="344" mass="40244">MEIVNQTIRIIDYENNKVYKRDTPDEFSEYVRQLVTFLNNNTSIREYHTRSVNTEVINCVLNVIKNQIDEKLMINNIDSIANRLLIKEQSAQNTVAHMTNVQKGSLIQALLYDDERNTYTYLLAKVEHTDFVDDSDFSFKSGFSKDMKNLWKSCIFEIDDLNASVFHAKVYSNTKAKYWHDDFLELDQCTNDEVNTDKAFRAIDGVLTRNIKNNAPRDHTLLRNALISYFKSNDYIDYDTMIQSVLENYHPVELEQEKMNKVIEKIHELPDKHKFDKQFNTVASVINAKIKRVYDVCSGVQLKITDAIDDFDNTITAYRDLDGNKYIKIKTDNELTFKKFSNQE</sequence>
<dbReference type="Proteomes" id="UP000004315">
    <property type="component" value="Unassembled WGS sequence"/>
</dbReference>